<keyword evidence="1 5" id="KW-0547">Nucleotide-binding</keyword>
<comment type="caution">
    <text evidence="7">The sequence shown here is derived from an EMBL/GenBank/DDBJ whole genome shotgun (WGS) entry which is preliminary data.</text>
</comment>
<dbReference type="InterPro" id="IPR014016">
    <property type="entry name" value="UvrD-like_ATP-bd"/>
</dbReference>
<sequence length="689" mass="76423">MTDTTLHDEIALEQKHVDRVYTRLARLRADAQQAEVDGYQLAKVGNFGSLVERDAMVFHAAKRRHVFDAEHEGLVFGRLDMHPETDLRDEESVARRYIGRLGVRAEDGEPLLIDWRAPAAAAFYRATAAQPLGVIRRRMITSFGERVTSLDDDLLDPNAAAADLRVVGDGALMAALSRAKGTGMRDIVATIQHEQDLAIRSPASGVTVVEGGPGTGKTAVALHRAAYLLYTDRSRFAGGGVLIVGPSPVFVQYIETVLPALGEESATLRSLGQLVPGVNATREETAQVRAVKGSLRMRKVLRRAAEDAPPSNPDGLRMRYRGEWLVLSRRQVEEIRRRVGRGARRNEVRGKAFGEVLDALWASVKERMHIEQSRFDDDLSDHEDFRAFLRNWWPLVTPQEVLSWLADPRKLHRYADGLLSNEEQRQLSRAVRAEPSIDDVPLLDELADLIGTQPKPKRKTRQAQTLGVMGGRRDRVQREADYRDYAHVVVDESQDVTPMQWRMIGRRGHAASWTIVGDPAQSAWIGDAQEPGRARDEAIGRRTRHHHQLTTNYRNSAEIFEVAAEVIRKVSPDLPLPVAVRSTGIAPVHLRTGGDGLAQVVREAVEKLLGEVEGTVGVIAPDAAFRDRVRSWLKADDRVGVVTALAAKGMEYDAVALIEPGLVDSARTLYVALSRATQRLTTVATTDWR</sequence>
<reference evidence="7" key="1">
    <citation type="submission" date="2021-01" db="EMBL/GenBank/DDBJ databases">
        <title>Whole genome shotgun sequence of Rhizocola hellebori NBRC 109834.</title>
        <authorList>
            <person name="Komaki H."/>
            <person name="Tamura T."/>
        </authorList>
    </citation>
    <scope>NUCLEOTIDE SEQUENCE</scope>
    <source>
        <strain evidence="7">NBRC 109834</strain>
    </source>
</reference>
<dbReference type="AlphaFoldDB" id="A0A8J3QEA9"/>
<evidence type="ECO:0000256" key="1">
    <source>
        <dbReference type="ARBA" id="ARBA00022741"/>
    </source>
</evidence>
<dbReference type="GO" id="GO:0000725">
    <property type="term" value="P:recombinational repair"/>
    <property type="evidence" value="ECO:0007669"/>
    <property type="project" value="TreeGrafter"/>
</dbReference>
<evidence type="ECO:0000256" key="3">
    <source>
        <dbReference type="ARBA" id="ARBA00022806"/>
    </source>
</evidence>
<dbReference type="GO" id="GO:0003677">
    <property type="term" value="F:DNA binding"/>
    <property type="evidence" value="ECO:0007669"/>
    <property type="project" value="InterPro"/>
</dbReference>
<evidence type="ECO:0000259" key="6">
    <source>
        <dbReference type="PROSITE" id="PS51198"/>
    </source>
</evidence>
<dbReference type="PANTHER" id="PTHR11070:SF45">
    <property type="entry name" value="DNA 3'-5' HELICASE"/>
    <property type="match status" value="1"/>
</dbReference>
<dbReference type="InterPro" id="IPR027417">
    <property type="entry name" value="P-loop_NTPase"/>
</dbReference>
<dbReference type="Gene3D" id="3.40.50.300">
    <property type="entry name" value="P-loop containing nucleotide triphosphate hydrolases"/>
    <property type="match status" value="3"/>
</dbReference>
<feature type="domain" description="UvrD-like helicase ATP-binding" evidence="6">
    <location>
        <begin position="190"/>
        <end position="556"/>
    </location>
</feature>
<proteinExistence type="predicted"/>
<gene>
    <name evidence="7" type="ORF">Rhe02_62160</name>
</gene>
<dbReference type="EMBL" id="BONY01000045">
    <property type="protein sequence ID" value="GIH08149.1"/>
    <property type="molecule type" value="Genomic_DNA"/>
</dbReference>
<name>A0A8J3QEA9_9ACTN</name>
<evidence type="ECO:0000313" key="8">
    <source>
        <dbReference type="Proteomes" id="UP000612899"/>
    </source>
</evidence>
<evidence type="ECO:0000256" key="2">
    <source>
        <dbReference type="ARBA" id="ARBA00022801"/>
    </source>
</evidence>
<dbReference type="PROSITE" id="PS51198">
    <property type="entry name" value="UVRD_HELICASE_ATP_BIND"/>
    <property type="match status" value="1"/>
</dbReference>
<keyword evidence="4 5" id="KW-0067">ATP-binding</keyword>
<dbReference type="Pfam" id="PF13245">
    <property type="entry name" value="AAA_19"/>
    <property type="match status" value="1"/>
</dbReference>
<evidence type="ECO:0000256" key="5">
    <source>
        <dbReference type="PROSITE-ProRule" id="PRU00560"/>
    </source>
</evidence>
<dbReference type="InterPro" id="IPR000212">
    <property type="entry name" value="DNA_helicase_UvrD/REP"/>
</dbReference>
<dbReference type="GO" id="GO:0005829">
    <property type="term" value="C:cytosol"/>
    <property type="evidence" value="ECO:0007669"/>
    <property type="project" value="TreeGrafter"/>
</dbReference>
<keyword evidence="2 5" id="KW-0378">Hydrolase</keyword>
<dbReference type="Proteomes" id="UP000612899">
    <property type="component" value="Unassembled WGS sequence"/>
</dbReference>
<accession>A0A8J3QEA9</accession>
<keyword evidence="8" id="KW-1185">Reference proteome</keyword>
<dbReference type="GO" id="GO:0043138">
    <property type="term" value="F:3'-5' DNA helicase activity"/>
    <property type="evidence" value="ECO:0007669"/>
    <property type="project" value="TreeGrafter"/>
</dbReference>
<keyword evidence="3 5" id="KW-0347">Helicase</keyword>
<dbReference type="SUPFAM" id="SSF52540">
    <property type="entry name" value="P-loop containing nucleoside triphosphate hydrolases"/>
    <property type="match status" value="1"/>
</dbReference>
<dbReference type="PANTHER" id="PTHR11070">
    <property type="entry name" value="UVRD / RECB / PCRA DNA HELICASE FAMILY MEMBER"/>
    <property type="match status" value="1"/>
</dbReference>
<dbReference type="RefSeq" id="WP_203911906.1">
    <property type="nucleotide sequence ID" value="NZ_BONY01000045.1"/>
</dbReference>
<feature type="binding site" evidence="5">
    <location>
        <begin position="211"/>
        <end position="218"/>
    </location>
    <ligand>
        <name>ATP</name>
        <dbReference type="ChEBI" id="CHEBI:30616"/>
    </ligand>
</feature>
<protein>
    <submittedName>
        <fullName evidence="7">DNA helicase</fullName>
    </submittedName>
</protein>
<dbReference type="GO" id="GO:0016787">
    <property type="term" value="F:hydrolase activity"/>
    <property type="evidence" value="ECO:0007669"/>
    <property type="project" value="UniProtKB-UniRule"/>
</dbReference>
<dbReference type="GO" id="GO:0005524">
    <property type="term" value="F:ATP binding"/>
    <property type="evidence" value="ECO:0007669"/>
    <property type="project" value="UniProtKB-UniRule"/>
</dbReference>
<organism evidence="7 8">
    <name type="scientific">Rhizocola hellebori</name>
    <dbReference type="NCBI Taxonomy" id="1392758"/>
    <lineage>
        <taxon>Bacteria</taxon>
        <taxon>Bacillati</taxon>
        <taxon>Actinomycetota</taxon>
        <taxon>Actinomycetes</taxon>
        <taxon>Micromonosporales</taxon>
        <taxon>Micromonosporaceae</taxon>
        <taxon>Rhizocola</taxon>
    </lineage>
</organism>
<evidence type="ECO:0000313" key="7">
    <source>
        <dbReference type="EMBL" id="GIH08149.1"/>
    </source>
</evidence>
<evidence type="ECO:0000256" key="4">
    <source>
        <dbReference type="ARBA" id="ARBA00022840"/>
    </source>
</evidence>